<dbReference type="Proteomes" id="UP001631957">
    <property type="component" value="Unassembled WGS sequence"/>
</dbReference>
<evidence type="ECO:0000313" key="3">
    <source>
        <dbReference type="Proteomes" id="UP001631957"/>
    </source>
</evidence>
<reference evidence="2 3" key="1">
    <citation type="submission" date="2024-12" db="EMBL/GenBank/DDBJ databases">
        <title>Forecasting of Potato common scab and diversities of Pathogenic streptomyces spp. in china.</title>
        <authorList>
            <person name="Handique U."/>
            <person name="Wu J."/>
        </authorList>
    </citation>
    <scope>NUCLEOTIDE SEQUENCE [LARGE SCALE GENOMIC DNA]</scope>
    <source>
        <strain evidence="2 3">ZRIMU1530</strain>
    </source>
</reference>
<evidence type="ECO:0000256" key="1">
    <source>
        <dbReference type="SAM" id="MobiDB-lite"/>
    </source>
</evidence>
<accession>A0ABW9HWJ3</accession>
<evidence type="ECO:0000313" key="2">
    <source>
        <dbReference type="EMBL" id="MFM9611808.1"/>
    </source>
</evidence>
<name>A0ABW9HWJ3_9ACTN</name>
<keyword evidence="3" id="KW-1185">Reference proteome</keyword>
<sequence>MTDVYETTHFAAEADVSATLVLRGKDSGGCARAFTNPELGVQEIVKENGDTKIDLGTRCAGAGQEDVGHGVPVPQGAWPAGDAPSTAARRSGA</sequence>
<dbReference type="EMBL" id="JBJVNI010000013">
    <property type="protein sequence ID" value="MFM9611808.1"/>
    <property type="molecule type" value="Genomic_DNA"/>
</dbReference>
<protein>
    <submittedName>
        <fullName evidence="2">Uncharacterized protein</fullName>
    </submittedName>
</protein>
<comment type="caution">
    <text evidence="2">The sequence shown here is derived from an EMBL/GenBank/DDBJ whole genome shotgun (WGS) entry which is preliminary data.</text>
</comment>
<gene>
    <name evidence="2" type="ORF">ACKI18_24220</name>
</gene>
<feature type="region of interest" description="Disordered" evidence="1">
    <location>
        <begin position="63"/>
        <end position="93"/>
    </location>
</feature>
<organism evidence="2 3">
    <name type="scientific">Streptomyces niveiscabiei</name>
    <dbReference type="NCBI Taxonomy" id="164115"/>
    <lineage>
        <taxon>Bacteria</taxon>
        <taxon>Bacillati</taxon>
        <taxon>Actinomycetota</taxon>
        <taxon>Actinomycetes</taxon>
        <taxon>Kitasatosporales</taxon>
        <taxon>Streptomycetaceae</taxon>
        <taxon>Streptomyces</taxon>
    </lineage>
</organism>
<dbReference type="RefSeq" id="WP_133258162.1">
    <property type="nucleotide sequence ID" value="NZ_JBJVNI010000013.1"/>
</dbReference>
<dbReference type="InterPro" id="IPR008972">
    <property type="entry name" value="Cupredoxin"/>
</dbReference>
<proteinExistence type="predicted"/>
<dbReference type="Gene3D" id="2.60.40.420">
    <property type="entry name" value="Cupredoxins - blue copper proteins"/>
    <property type="match status" value="1"/>
</dbReference>